<reference evidence="2 3" key="1">
    <citation type="submission" date="2019-11" db="EMBL/GenBank/DDBJ databases">
        <title>Venturia inaequalis Genome Resource.</title>
        <authorList>
            <person name="Lichtner F.J."/>
        </authorList>
    </citation>
    <scope>NUCLEOTIDE SEQUENCE [LARGE SCALE GENOMIC DNA]</scope>
    <source>
        <strain evidence="2">Bline_iso_100314</strain>
    </source>
</reference>
<feature type="compositionally biased region" description="Acidic residues" evidence="1">
    <location>
        <begin position="585"/>
        <end position="601"/>
    </location>
</feature>
<comment type="caution">
    <text evidence="2">The sequence shown here is derived from an EMBL/GenBank/DDBJ whole genome shotgun (WGS) entry which is preliminary data.</text>
</comment>
<protein>
    <recommendedName>
        <fullName evidence="4">F-box domain-containing protein</fullName>
    </recommendedName>
</protein>
<evidence type="ECO:0008006" key="4">
    <source>
        <dbReference type="Google" id="ProtNLM"/>
    </source>
</evidence>
<feature type="region of interest" description="Disordered" evidence="1">
    <location>
        <begin position="581"/>
        <end position="609"/>
    </location>
</feature>
<accession>A0A8H3UWY7</accession>
<evidence type="ECO:0000313" key="2">
    <source>
        <dbReference type="EMBL" id="KAE9977870.1"/>
    </source>
</evidence>
<name>A0A8H3UWY7_VENIN</name>
<evidence type="ECO:0000313" key="3">
    <source>
        <dbReference type="Proteomes" id="UP000433883"/>
    </source>
</evidence>
<organism evidence="2 3">
    <name type="scientific">Venturia inaequalis</name>
    <name type="common">Apple scab fungus</name>
    <dbReference type="NCBI Taxonomy" id="5025"/>
    <lineage>
        <taxon>Eukaryota</taxon>
        <taxon>Fungi</taxon>
        <taxon>Dikarya</taxon>
        <taxon>Ascomycota</taxon>
        <taxon>Pezizomycotina</taxon>
        <taxon>Dothideomycetes</taxon>
        <taxon>Pleosporomycetidae</taxon>
        <taxon>Venturiales</taxon>
        <taxon>Venturiaceae</taxon>
        <taxon>Venturia</taxon>
    </lineage>
</organism>
<dbReference type="Gene3D" id="3.80.10.10">
    <property type="entry name" value="Ribonuclease Inhibitor"/>
    <property type="match status" value="1"/>
</dbReference>
<evidence type="ECO:0000256" key="1">
    <source>
        <dbReference type="SAM" id="MobiDB-lite"/>
    </source>
</evidence>
<feature type="compositionally biased region" description="Basic and acidic residues" evidence="1">
    <location>
        <begin position="521"/>
        <end position="530"/>
    </location>
</feature>
<proteinExistence type="predicted"/>
<sequence>MDRIPAETLDGILDYVLIDEGPAKPTDCTTPLDSDPFLDSLKTLRLVCKTFRDAVADRFWTFFENYSVLLERNSLKKLRRIAQNKHTRSRLRVIWVYTYQFKQCLTEWPKFKQAFKEERAHERKNYLNLKVDGQDELPFNGTKIMKAYQAYKQLYEQQEKMMTSGERKVLLSEIFELLDGHVSVLAVNICGGWCGTPFRPITEKIGISHFHNADADEDNGSDKNRAVCDIVHSIYWSRIRLCGLNWICADSDLLDLPNRTLRYLRSSRIGNCQFHDIKFNLTSNAVLEEGFSSIHSILQACPNVETLELKFPNFSTWQVDIRYLFGTKHYENLTHLHIAGFTTNAEDLAKLLYRHRDTLECIELCDIILERGSWASLFKFMHDHLKLAALGINQLFQPGITLLHCPHATNVLDYALRKTDTMDWPAFQKKSLCKTPNRIFAIERLTEMLGDAAVYQAMTLEPAFWSNNEELTSDGPLELTTKADEDADFDWEADHGFISDPELDDDDDEYVDDSDAGDLETSEKGKHPDAEESDGWETDEASDAGAAQPEISVAQARFAEFTVAAMQEIAANPALLAFAAFAGQGEEDEDEDDVMDDEDDPMPALLDLD</sequence>
<feature type="region of interest" description="Disordered" evidence="1">
    <location>
        <begin position="495"/>
        <end position="549"/>
    </location>
</feature>
<gene>
    <name evidence="2" type="ORF">BLS_001056</name>
</gene>
<dbReference type="SUPFAM" id="SSF52047">
    <property type="entry name" value="RNI-like"/>
    <property type="match status" value="1"/>
</dbReference>
<dbReference type="EMBL" id="WNWQ01000122">
    <property type="protein sequence ID" value="KAE9977870.1"/>
    <property type="molecule type" value="Genomic_DNA"/>
</dbReference>
<dbReference type="InterPro" id="IPR032675">
    <property type="entry name" value="LRR_dom_sf"/>
</dbReference>
<dbReference type="AlphaFoldDB" id="A0A8H3UWY7"/>
<dbReference type="Proteomes" id="UP000433883">
    <property type="component" value="Unassembled WGS sequence"/>
</dbReference>
<feature type="compositionally biased region" description="Acidic residues" evidence="1">
    <location>
        <begin position="531"/>
        <end position="542"/>
    </location>
</feature>
<feature type="compositionally biased region" description="Acidic residues" evidence="1">
    <location>
        <begin position="501"/>
        <end position="520"/>
    </location>
</feature>